<dbReference type="RefSeq" id="WP_147925710.1">
    <property type="nucleotide sequence ID" value="NZ_VKAC01000004.1"/>
</dbReference>
<reference evidence="4 5" key="1">
    <citation type="submission" date="2019-07" db="EMBL/GenBank/DDBJ databases">
        <title>Quadrisphaera sp. strain DD2A genome sequencing and assembly.</title>
        <authorList>
            <person name="Kim I."/>
        </authorList>
    </citation>
    <scope>NUCLEOTIDE SEQUENCE [LARGE SCALE GENOMIC DNA]</scope>
    <source>
        <strain evidence="4 5">DD2A</strain>
    </source>
</reference>
<evidence type="ECO:0000313" key="4">
    <source>
        <dbReference type="EMBL" id="TXR56581.1"/>
    </source>
</evidence>
<keyword evidence="5" id="KW-1185">Reference proteome</keyword>
<dbReference type="PANTHER" id="PTHR36933">
    <property type="entry name" value="SLL0788 PROTEIN"/>
    <property type="match status" value="1"/>
</dbReference>
<gene>
    <name evidence="4" type="ORF">FMM08_07265</name>
</gene>
<dbReference type="Gene3D" id="1.20.1260.10">
    <property type="match status" value="1"/>
</dbReference>
<feature type="compositionally biased region" description="Acidic residues" evidence="1">
    <location>
        <begin position="10"/>
        <end position="24"/>
    </location>
</feature>
<dbReference type="Pfam" id="PF03713">
    <property type="entry name" value="DUF305"/>
    <property type="match status" value="1"/>
</dbReference>
<dbReference type="OrthoDB" id="26872at2"/>
<evidence type="ECO:0000313" key="5">
    <source>
        <dbReference type="Proteomes" id="UP000321234"/>
    </source>
</evidence>
<comment type="caution">
    <text evidence="4">The sequence shown here is derived from an EMBL/GenBank/DDBJ whole genome shotgun (WGS) entry which is preliminary data.</text>
</comment>
<keyword evidence="2" id="KW-0812">Transmembrane</keyword>
<dbReference type="PANTHER" id="PTHR36933:SF1">
    <property type="entry name" value="SLL0788 PROTEIN"/>
    <property type="match status" value="1"/>
</dbReference>
<protein>
    <submittedName>
        <fullName evidence="4">DUF305 domain-containing protein</fullName>
    </submittedName>
</protein>
<proteinExistence type="predicted"/>
<organism evidence="4 5">
    <name type="scientific">Quadrisphaera setariae</name>
    <dbReference type="NCBI Taxonomy" id="2593304"/>
    <lineage>
        <taxon>Bacteria</taxon>
        <taxon>Bacillati</taxon>
        <taxon>Actinomycetota</taxon>
        <taxon>Actinomycetes</taxon>
        <taxon>Kineosporiales</taxon>
        <taxon>Kineosporiaceae</taxon>
        <taxon>Quadrisphaera</taxon>
    </lineage>
</organism>
<feature type="domain" description="DUF305" evidence="3">
    <location>
        <begin position="82"/>
        <end position="259"/>
    </location>
</feature>
<feature type="transmembrane region" description="Helical" evidence="2">
    <location>
        <begin position="37"/>
        <end position="61"/>
    </location>
</feature>
<evidence type="ECO:0000259" key="3">
    <source>
        <dbReference type="Pfam" id="PF03713"/>
    </source>
</evidence>
<feature type="region of interest" description="Disordered" evidence="1">
    <location>
        <begin position="1"/>
        <end position="32"/>
    </location>
</feature>
<dbReference type="InterPro" id="IPR005183">
    <property type="entry name" value="DUF305_CopM-like"/>
</dbReference>
<name>A0A5C8ZHD6_9ACTN</name>
<dbReference type="InterPro" id="IPR012347">
    <property type="entry name" value="Ferritin-like"/>
</dbReference>
<dbReference type="Proteomes" id="UP000321234">
    <property type="component" value="Unassembled WGS sequence"/>
</dbReference>
<dbReference type="AlphaFoldDB" id="A0A5C8ZHD6"/>
<dbReference type="EMBL" id="VKAC01000004">
    <property type="protein sequence ID" value="TXR56581.1"/>
    <property type="molecule type" value="Genomic_DNA"/>
</dbReference>
<sequence length="268" mass="27593">MSHPPQSLPDGDDDGRGDDPFDDVAAERPAGAGRPPVLTALAVFVAVALAAVVVLGVFLLARAPAGPTAGASLAVPTDTSVEAGFARDMQAHHRQAVTMSLSVLGATDDAEVRQLATDVLLTQQQQAGQMHGWLELWGLPQTGSQPVMTWMARAGDGMNGMSGMHGMDHGGAGPSAGASGVDSMPGMATSDQLARLQAARGTDAERLYLQLMIPHHEAGVEMAQVALDLFPESDTAERSLAQAIVSSQTSELAVLHALLDARGGPLPA</sequence>
<evidence type="ECO:0000256" key="2">
    <source>
        <dbReference type="SAM" id="Phobius"/>
    </source>
</evidence>
<keyword evidence="2" id="KW-0472">Membrane</keyword>
<evidence type="ECO:0000256" key="1">
    <source>
        <dbReference type="SAM" id="MobiDB-lite"/>
    </source>
</evidence>
<keyword evidence="2" id="KW-1133">Transmembrane helix</keyword>
<accession>A0A5C8ZHD6</accession>